<dbReference type="Gene3D" id="3.20.20.450">
    <property type="entry name" value="EAL domain"/>
    <property type="match status" value="1"/>
</dbReference>
<dbReference type="AlphaFoldDB" id="A0A7X0F8G7"/>
<evidence type="ECO:0000259" key="1">
    <source>
        <dbReference type="PROSITE" id="PS50883"/>
    </source>
</evidence>
<dbReference type="EMBL" id="JACHOU010000005">
    <property type="protein sequence ID" value="MBB6354904.1"/>
    <property type="molecule type" value="Genomic_DNA"/>
</dbReference>
<gene>
    <name evidence="2" type="ORF">GGR00_002700</name>
</gene>
<evidence type="ECO:0000313" key="3">
    <source>
        <dbReference type="Proteomes" id="UP000536262"/>
    </source>
</evidence>
<evidence type="ECO:0000313" key="2">
    <source>
        <dbReference type="EMBL" id="MBB6354904.1"/>
    </source>
</evidence>
<dbReference type="InterPro" id="IPR001633">
    <property type="entry name" value="EAL_dom"/>
</dbReference>
<reference evidence="2 3" key="1">
    <citation type="submission" date="2020-08" db="EMBL/GenBank/DDBJ databases">
        <title>Genomic Encyclopedia of Type Strains, Phase IV (KMG-IV): sequencing the most valuable type-strain genomes for metagenomic binning, comparative biology and taxonomic classification.</title>
        <authorList>
            <person name="Goeker M."/>
        </authorList>
    </citation>
    <scope>NUCLEOTIDE SEQUENCE [LARGE SCALE GENOMIC DNA]</scope>
    <source>
        <strain evidence="2 3">DSM 7051</strain>
    </source>
</reference>
<dbReference type="Proteomes" id="UP000536262">
    <property type="component" value="Unassembled WGS sequence"/>
</dbReference>
<dbReference type="Pfam" id="PF00563">
    <property type="entry name" value="EAL"/>
    <property type="match status" value="1"/>
</dbReference>
<comment type="caution">
    <text evidence="2">The sequence shown here is derived from an EMBL/GenBank/DDBJ whole genome shotgun (WGS) entry which is preliminary data.</text>
</comment>
<dbReference type="PROSITE" id="PS50883">
    <property type="entry name" value="EAL"/>
    <property type="match status" value="1"/>
</dbReference>
<keyword evidence="3" id="KW-1185">Reference proteome</keyword>
<sequence length="279" mass="29846">MSDGFFGFGALPADLAARIIADEVGLEFGVHGDFRLRCAMQPIFRHEQGRLTPVAADAQVVPYLKGQPVAMPEFLAGVAAEDRAIVGRMIEVLPLANVYNIGVEGISLLFRHDGRGGSEAMADLRFMVQRLVDEGFDVSQLICEIDGVDENLAYALRGLGLRVALGHHGAGQPDAHAAARVKADIARLDRASFERFCADAATGRLLRPVVSEFKAQGVSVLVEGIDSESRLEIALGAGVDLFQGDLLEPAMLVGSVFADGPREMSQYRRGACVVVPLFG</sequence>
<dbReference type="InterPro" id="IPR035919">
    <property type="entry name" value="EAL_sf"/>
</dbReference>
<accession>A0A7X0F8G7</accession>
<feature type="domain" description="EAL" evidence="1">
    <location>
        <begin position="19"/>
        <end position="264"/>
    </location>
</feature>
<proteinExistence type="predicted"/>
<dbReference type="SUPFAM" id="SSF141868">
    <property type="entry name" value="EAL domain-like"/>
    <property type="match status" value="1"/>
</dbReference>
<dbReference type="RefSeq" id="WP_184699663.1">
    <property type="nucleotide sequence ID" value="NZ_BAABEG010000001.1"/>
</dbReference>
<name>A0A7X0F8G7_9HYPH</name>
<organism evidence="2 3">
    <name type="scientific">Aminobacter aganoensis</name>
    <dbReference type="NCBI Taxonomy" id="83264"/>
    <lineage>
        <taxon>Bacteria</taxon>
        <taxon>Pseudomonadati</taxon>
        <taxon>Pseudomonadota</taxon>
        <taxon>Alphaproteobacteria</taxon>
        <taxon>Hyphomicrobiales</taxon>
        <taxon>Phyllobacteriaceae</taxon>
        <taxon>Aminobacter</taxon>
    </lineage>
</organism>
<protein>
    <recommendedName>
        <fullName evidence="1">EAL domain-containing protein</fullName>
    </recommendedName>
</protein>